<evidence type="ECO:0000313" key="3">
    <source>
        <dbReference type="Proteomes" id="UP001303760"/>
    </source>
</evidence>
<name>A0AAN7C340_9PEZI</name>
<gene>
    <name evidence="2" type="ORF">C8A03DRAFT_18665</name>
</gene>
<reference evidence="2" key="2">
    <citation type="submission" date="2023-05" db="EMBL/GenBank/DDBJ databases">
        <authorList>
            <consortium name="Lawrence Berkeley National Laboratory"/>
            <person name="Steindorff A."/>
            <person name="Hensen N."/>
            <person name="Bonometti L."/>
            <person name="Westerberg I."/>
            <person name="Brannstrom I.O."/>
            <person name="Guillou S."/>
            <person name="Cros-Aarteil S."/>
            <person name="Calhoun S."/>
            <person name="Haridas S."/>
            <person name="Kuo A."/>
            <person name="Mondo S."/>
            <person name="Pangilinan J."/>
            <person name="Riley R."/>
            <person name="Labutti K."/>
            <person name="Andreopoulos B."/>
            <person name="Lipzen A."/>
            <person name="Chen C."/>
            <person name="Yanf M."/>
            <person name="Daum C."/>
            <person name="Ng V."/>
            <person name="Clum A."/>
            <person name="Ohm R."/>
            <person name="Martin F."/>
            <person name="Silar P."/>
            <person name="Natvig D."/>
            <person name="Lalanne C."/>
            <person name="Gautier V."/>
            <person name="Ament-Velasquez S.L."/>
            <person name="Kruys A."/>
            <person name="Hutchinson M.I."/>
            <person name="Powell A.J."/>
            <person name="Barry K."/>
            <person name="Miller A.N."/>
            <person name="Grigoriev I.V."/>
            <person name="Debuchy R."/>
            <person name="Gladieux P."/>
            <person name="Thoren M.H."/>
            <person name="Johannesson H."/>
        </authorList>
    </citation>
    <scope>NUCLEOTIDE SEQUENCE</scope>
    <source>
        <strain evidence="2">CBS 532.94</strain>
    </source>
</reference>
<keyword evidence="3" id="KW-1185">Reference proteome</keyword>
<organism evidence="2 3">
    <name type="scientific">Achaetomium macrosporum</name>
    <dbReference type="NCBI Taxonomy" id="79813"/>
    <lineage>
        <taxon>Eukaryota</taxon>
        <taxon>Fungi</taxon>
        <taxon>Dikarya</taxon>
        <taxon>Ascomycota</taxon>
        <taxon>Pezizomycotina</taxon>
        <taxon>Sordariomycetes</taxon>
        <taxon>Sordariomycetidae</taxon>
        <taxon>Sordariales</taxon>
        <taxon>Chaetomiaceae</taxon>
        <taxon>Achaetomium</taxon>
    </lineage>
</organism>
<dbReference type="Proteomes" id="UP001303760">
    <property type="component" value="Unassembled WGS sequence"/>
</dbReference>
<evidence type="ECO:0000313" key="2">
    <source>
        <dbReference type="EMBL" id="KAK4234434.1"/>
    </source>
</evidence>
<proteinExistence type="predicted"/>
<feature type="compositionally biased region" description="Basic and acidic residues" evidence="1">
    <location>
        <begin position="70"/>
        <end position="80"/>
    </location>
</feature>
<reference evidence="2" key="1">
    <citation type="journal article" date="2023" name="Mol. Phylogenet. Evol.">
        <title>Genome-scale phylogeny and comparative genomics of the fungal order Sordariales.</title>
        <authorList>
            <person name="Hensen N."/>
            <person name="Bonometti L."/>
            <person name="Westerberg I."/>
            <person name="Brannstrom I.O."/>
            <person name="Guillou S."/>
            <person name="Cros-Aarteil S."/>
            <person name="Calhoun S."/>
            <person name="Haridas S."/>
            <person name="Kuo A."/>
            <person name="Mondo S."/>
            <person name="Pangilinan J."/>
            <person name="Riley R."/>
            <person name="LaButti K."/>
            <person name="Andreopoulos B."/>
            <person name="Lipzen A."/>
            <person name="Chen C."/>
            <person name="Yan M."/>
            <person name="Daum C."/>
            <person name="Ng V."/>
            <person name="Clum A."/>
            <person name="Steindorff A."/>
            <person name="Ohm R.A."/>
            <person name="Martin F."/>
            <person name="Silar P."/>
            <person name="Natvig D.O."/>
            <person name="Lalanne C."/>
            <person name="Gautier V."/>
            <person name="Ament-Velasquez S.L."/>
            <person name="Kruys A."/>
            <person name="Hutchinson M.I."/>
            <person name="Powell A.J."/>
            <person name="Barry K."/>
            <person name="Miller A.N."/>
            <person name="Grigoriev I.V."/>
            <person name="Debuchy R."/>
            <person name="Gladieux P."/>
            <person name="Hiltunen Thoren M."/>
            <person name="Johannesson H."/>
        </authorList>
    </citation>
    <scope>NUCLEOTIDE SEQUENCE</scope>
    <source>
        <strain evidence="2">CBS 532.94</strain>
    </source>
</reference>
<dbReference type="AlphaFoldDB" id="A0AAN7C340"/>
<sequence length="165" mass="17655">MQHSQRPGEALECGACVASTTPAGEMQGIEELLRHAMEKHSSGQAVTNVAGRKRKRDGDMDGEYTAPAAKRKEGGDDGEHTAPAAVRKRAAKHNVAYKKCNGLGPKDPSPFVVYDTDSDLCEDVIVCASTVDEQQTCYPTRNRTGLSAILDSKFLGQVEPALLAP</sequence>
<comment type="caution">
    <text evidence="2">The sequence shown here is derived from an EMBL/GenBank/DDBJ whole genome shotgun (WGS) entry which is preliminary data.</text>
</comment>
<dbReference type="EMBL" id="MU860370">
    <property type="protein sequence ID" value="KAK4234434.1"/>
    <property type="molecule type" value="Genomic_DNA"/>
</dbReference>
<feature type="region of interest" description="Disordered" evidence="1">
    <location>
        <begin position="39"/>
        <end position="81"/>
    </location>
</feature>
<protein>
    <submittedName>
        <fullName evidence="2">Uncharacterized protein</fullName>
    </submittedName>
</protein>
<accession>A0AAN7C340</accession>
<evidence type="ECO:0000256" key="1">
    <source>
        <dbReference type="SAM" id="MobiDB-lite"/>
    </source>
</evidence>